<organism evidence="1">
    <name type="scientific">Timema californicum</name>
    <name type="common">California timema</name>
    <name type="synonym">Walking stick</name>
    <dbReference type="NCBI Taxonomy" id="61474"/>
    <lineage>
        <taxon>Eukaryota</taxon>
        <taxon>Metazoa</taxon>
        <taxon>Ecdysozoa</taxon>
        <taxon>Arthropoda</taxon>
        <taxon>Hexapoda</taxon>
        <taxon>Insecta</taxon>
        <taxon>Pterygota</taxon>
        <taxon>Neoptera</taxon>
        <taxon>Polyneoptera</taxon>
        <taxon>Phasmatodea</taxon>
        <taxon>Timematodea</taxon>
        <taxon>Timematoidea</taxon>
        <taxon>Timematidae</taxon>
        <taxon>Timema</taxon>
    </lineage>
</organism>
<dbReference type="AlphaFoldDB" id="A0A7R9JDE5"/>
<proteinExistence type="predicted"/>
<dbReference type="EMBL" id="OE185407">
    <property type="protein sequence ID" value="CAD7577307.1"/>
    <property type="molecule type" value="Genomic_DNA"/>
</dbReference>
<name>A0A7R9JDE5_TIMCA</name>
<reference evidence="1" key="1">
    <citation type="submission" date="2020-11" db="EMBL/GenBank/DDBJ databases">
        <authorList>
            <person name="Tran Van P."/>
        </authorList>
    </citation>
    <scope>NUCLEOTIDE SEQUENCE</scope>
</reference>
<accession>A0A7R9JDE5</accession>
<gene>
    <name evidence="1" type="ORF">TCMB3V08_LOCUS9859</name>
</gene>
<protein>
    <submittedName>
        <fullName evidence="1">(California timema) hypothetical protein</fullName>
    </submittedName>
</protein>
<evidence type="ECO:0000313" key="1">
    <source>
        <dbReference type="EMBL" id="CAD7577307.1"/>
    </source>
</evidence>
<sequence length="311" mass="35908">MIMMDNEENNVIIEATAERSRQRKLCEKTWIREIAKQSRYRVQNLCRKQLSKGASPKEKRAGDRRTQKYEFWYACHLSATQKPNEICSYSDVGNSRHPDGSLSLLALTRSLTKSTILDTRRVVFRFQQGDTFLRVHAIHRTLQRGSLQHFGTHGYEIIYNREVSVFYNFCVDDKEGNRVNKIPELEDGGGISTFNNVVYTSPYHIILTVITRMKEREAASVLIFMAVTSEDCDRAMASPGKTHCHIEGEGCDIIQVRYLFLSQLVLSSHQICARYESSRLRQCDYVFGKTYCRGRVARVNDLMYLLMLSMS</sequence>